<sequence length="319" mass="36894">MENSNNYNDNEMEALKILAIIAINYQREWEEMRMYDKDDLKSQKKMEDFFDNVLVNDLPLLSLPSDMLMYRARPIHSKNYSELGVDLRIIWDEMYDVILSEDDKKEFENMSKDDSFHLASEDIYLIKQLGIKEYTAEQLEHISSVQKKYSLPGVYGFDSNGSGVPPIQYRKEGRLNTASDAYLYLALSKETALHEMRPSIGQQYSLATYKTNKVIKIVDLSGENVESMEAWAALLKLPVNKISEPNAEDDKNFYHITQYMAHMMQKHGFDGIKYKSAMKKDGYNVLLFDDSDVTFVSSDIIIINDISVDYSSFLPFKSE</sequence>
<dbReference type="Pfam" id="PF08808">
    <property type="entry name" value="RES"/>
    <property type="match status" value="1"/>
</dbReference>
<dbReference type="InterPro" id="IPR014914">
    <property type="entry name" value="RES_dom"/>
</dbReference>
<dbReference type="OrthoDB" id="648213at2"/>
<evidence type="ECO:0000313" key="3">
    <source>
        <dbReference type="Proteomes" id="UP000184394"/>
    </source>
</evidence>
<organism evidence="2 3">
    <name type="scientific">Ruminococcus flavefaciens</name>
    <dbReference type="NCBI Taxonomy" id="1265"/>
    <lineage>
        <taxon>Bacteria</taxon>
        <taxon>Bacillati</taxon>
        <taxon>Bacillota</taxon>
        <taxon>Clostridia</taxon>
        <taxon>Eubacteriales</taxon>
        <taxon>Oscillospiraceae</taxon>
        <taxon>Ruminococcus</taxon>
    </lineage>
</organism>
<dbReference type="RefSeq" id="WP_072952064.1">
    <property type="nucleotide sequence ID" value="NZ_FRCT01000015.1"/>
</dbReference>
<evidence type="ECO:0000313" key="2">
    <source>
        <dbReference type="EMBL" id="SHM81301.1"/>
    </source>
</evidence>
<gene>
    <name evidence="2" type="ORF">SAMN04487860_11552</name>
</gene>
<evidence type="ECO:0000259" key="1">
    <source>
        <dbReference type="SMART" id="SM00953"/>
    </source>
</evidence>
<dbReference type="Proteomes" id="UP000184394">
    <property type="component" value="Unassembled WGS sequence"/>
</dbReference>
<dbReference type="SMART" id="SM00953">
    <property type="entry name" value="RES"/>
    <property type="match status" value="1"/>
</dbReference>
<name>A0A1M7LSV3_RUMFL</name>
<reference evidence="2 3" key="1">
    <citation type="submission" date="2016-11" db="EMBL/GenBank/DDBJ databases">
        <authorList>
            <person name="Jaros S."/>
            <person name="Januszkiewicz K."/>
            <person name="Wedrychowicz H."/>
        </authorList>
    </citation>
    <scope>NUCLEOTIDE SEQUENCE [LARGE SCALE GENOMIC DNA]</scope>
    <source>
        <strain evidence="2 3">Y1</strain>
    </source>
</reference>
<feature type="domain" description="RES" evidence="1">
    <location>
        <begin position="158"/>
        <end position="299"/>
    </location>
</feature>
<protein>
    <submittedName>
        <fullName evidence="2">RES domain-containing protein</fullName>
    </submittedName>
</protein>
<dbReference type="AlphaFoldDB" id="A0A1M7LSV3"/>
<accession>A0A1M7LSV3</accession>
<proteinExistence type="predicted"/>
<dbReference type="EMBL" id="FRCT01000015">
    <property type="protein sequence ID" value="SHM81301.1"/>
    <property type="molecule type" value="Genomic_DNA"/>
</dbReference>